<keyword evidence="3 5" id="KW-0732">Signal</keyword>
<proteinExistence type="inferred from homology"/>
<keyword evidence="4" id="KW-0281">Fimbrium</keyword>
<feature type="domain" description="Fimbrial-type adhesion" evidence="6">
    <location>
        <begin position="28"/>
        <end position="173"/>
    </location>
</feature>
<organism evidence="7 8">
    <name type="scientific">Rosenbergiella gaditana</name>
    <dbReference type="NCBI Taxonomy" id="2726987"/>
    <lineage>
        <taxon>Bacteria</taxon>
        <taxon>Pseudomonadati</taxon>
        <taxon>Pseudomonadota</taxon>
        <taxon>Gammaproteobacteria</taxon>
        <taxon>Enterobacterales</taxon>
        <taxon>Erwiniaceae</taxon>
        <taxon>Rosenbergiella</taxon>
    </lineage>
</organism>
<comment type="similarity">
    <text evidence="2">Belongs to the fimbrial protein family.</text>
</comment>
<reference evidence="7 8" key="1">
    <citation type="submission" date="2020-04" db="EMBL/GenBank/DDBJ databases">
        <title>Genome sequencing of Rosenbergiella species.</title>
        <authorList>
            <person name="Alvarez-Perez S."/>
            <person name="Lievens B."/>
        </authorList>
    </citation>
    <scope>NUCLEOTIDE SEQUENCE [LARGE SCALE GENOMIC DNA]</scope>
    <source>
        <strain evidence="7 8">S61</strain>
    </source>
</reference>
<feature type="chain" id="PRO_5045089284" evidence="5">
    <location>
        <begin position="24"/>
        <end position="174"/>
    </location>
</feature>
<dbReference type="PANTHER" id="PTHR33420:SF3">
    <property type="entry name" value="FIMBRIAL SUBUNIT ELFA"/>
    <property type="match status" value="1"/>
</dbReference>
<dbReference type="InterPro" id="IPR000259">
    <property type="entry name" value="Adhesion_dom_fimbrial"/>
</dbReference>
<comment type="caution">
    <text evidence="7">The sequence shown here is derived from an EMBL/GenBank/DDBJ whole genome shotgun (WGS) entry which is preliminary data.</text>
</comment>
<dbReference type="RefSeq" id="WP_214236837.1">
    <property type="nucleotide sequence ID" value="NZ_JABBFR010000007.1"/>
</dbReference>
<dbReference type="InterPro" id="IPR036937">
    <property type="entry name" value="Adhesion_dom_fimbrial_sf"/>
</dbReference>
<keyword evidence="8" id="KW-1185">Reference proteome</keyword>
<dbReference type="Proteomes" id="UP000790096">
    <property type="component" value="Unassembled WGS sequence"/>
</dbReference>
<dbReference type="SUPFAM" id="SSF49401">
    <property type="entry name" value="Bacterial adhesins"/>
    <property type="match status" value="1"/>
</dbReference>
<evidence type="ECO:0000256" key="1">
    <source>
        <dbReference type="ARBA" id="ARBA00004561"/>
    </source>
</evidence>
<accession>A0ABS5SVM0</accession>
<feature type="signal peptide" evidence="5">
    <location>
        <begin position="1"/>
        <end position="23"/>
    </location>
</feature>
<dbReference type="InterPro" id="IPR008966">
    <property type="entry name" value="Adhesion_dom_sf"/>
</dbReference>
<evidence type="ECO:0000256" key="2">
    <source>
        <dbReference type="ARBA" id="ARBA00006671"/>
    </source>
</evidence>
<dbReference type="EMBL" id="JABBFR010000007">
    <property type="protein sequence ID" value="MBT0724141.1"/>
    <property type="molecule type" value="Genomic_DNA"/>
</dbReference>
<gene>
    <name evidence="7" type="ORF">HH682_06760</name>
</gene>
<evidence type="ECO:0000256" key="3">
    <source>
        <dbReference type="ARBA" id="ARBA00022729"/>
    </source>
</evidence>
<evidence type="ECO:0000313" key="8">
    <source>
        <dbReference type="Proteomes" id="UP000790096"/>
    </source>
</evidence>
<evidence type="ECO:0000256" key="5">
    <source>
        <dbReference type="SAM" id="SignalP"/>
    </source>
</evidence>
<sequence length="174" mass="17444">MRKNISKILLVPVLATASFVASAADGTINFTGTITDTACTVDAASANQTVPLGTVARTGFSAVGSTSAATKFTIGLTACPASVTAAKVKFDGRANSTNSNLLALNSDQTATNVGIGIYEQDGSTLIPLGTQSASKTLSSTAANALTYVAKYYAVATPVGSGSANSTANFSIVYN</sequence>
<evidence type="ECO:0000313" key="7">
    <source>
        <dbReference type="EMBL" id="MBT0724141.1"/>
    </source>
</evidence>
<comment type="subcellular location">
    <subcellularLocation>
        <location evidence="1">Fimbrium</location>
    </subcellularLocation>
</comment>
<name>A0ABS5SVM0_9GAMM</name>
<protein>
    <submittedName>
        <fullName evidence="7">Fimbrial protein</fullName>
    </submittedName>
</protein>
<evidence type="ECO:0000259" key="6">
    <source>
        <dbReference type="Pfam" id="PF00419"/>
    </source>
</evidence>
<dbReference type="Gene3D" id="2.60.40.1090">
    <property type="entry name" value="Fimbrial-type adhesion domain"/>
    <property type="match status" value="1"/>
</dbReference>
<dbReference type="Pfam" id="PF00419">
    <property type="entry name" value="Fimbrial"/>
    <property type="match status" value="1"/>
</dbReference>
<dbReference type="InterPro" id="IPR050263">
    <property type="entry name" value="Bact_Fimbrial_Adh_Pro"/>
</dbReference>
<dbReference type="PANTHER" id="PTHR33420">
    <property type="entry name" value="FIMBRIAL SUBUNIT ELFA-RELATED"/>
    <property type="match status" value="1"/>
</dbReference>
<evidence type="ECO:0000256" key="4">
    <source>
        <dbReference type="ARBA" id="ARBA00023263"/>
    </source>
</evidence>